<dbReference type="EC" id="2.7.13.3" evidence="2"/>
<dbReference type="InterPro" id="IPR011006">
    <property type="entry name" value="CheY-like_superfamily"/>
</dbReference>
<evidence type="ECO:0000259" key="8">
    <source>
        <dbReference type="PROSITE" id="PS50109"/>
    </source>
</evidence>
<reference evidence="10 11" key="1">
    <citation type="submission" date="2023-11" db="EMBL/GenBank/DDBJ databases">
        <title>Draft genome sequence and annotation of the polyextremotolerant black yeast-like fungus Aureobasidium pullulans NRRL 62042.</title>
        <authorList>
            <person name="Dielentheis-Frenken M.R.E."/>
            <person name="Wibberg D."/>
            <person name="Blank L.M."/>
            <person name="Tiso T."/>
        </authorList>
    </citation>
    <scope>NUCLEOTIDE SEQUENCE [LARGE SCALE GENOMIC DNA]</scope>
    <source>
        <strain evidence="10 11">NRRL 62042</strain>
    </source>
</reference>
<name>A0ABR0T4B1_AURPU</name>
<feature type="modified residue" description="4-aspartylphosphate" evidence="6">
    <location>
        <position position="1089"/>
    </location>
</feature>
<dbReference type="Gene3D" id="3.40.50.2300">
    <property type="match status" value="1"/>
</dbReference>
<dbReference type="PANTHER" id="PTHR43047:SF72">
    <property type="entry name" value="OSMOSENSING HISTIDINE PROTEIN KINASE SLN1"/>
    <property type="match status" value="1"/>
</dbReference>
<dbReference type="PRINTS" id="PR00344">
    <property type="entry name" value="BCTRLSENSOR"/>
</dbReference>
<keyword evidence="11" id="KW-1185">Reference proteome</keyword>
<keyword evidence="5" id="KW-0418">Kinase</keyword>
<feature type="compositionally biased region" description="Polar residues" evidence="7">
    <location>
        <begin position="996"/>
        <end position="1025"/>
    </location>
</feature>
<dbReference type="SMART" id="SM00448">
    <property type="entry name" value="REC"/>
    <property type="match status" value="1"/>
</dbReference>
<dbReference type="PROSITE" id="PS50109">
    <property type="entry name" value="HIS_KIN"/>
    <property type="match status" value="1"/>
</dbReference>
<evidence type="ECO:0000256" key="3">
    <source>
        <dbReference type="ARBA" id="ARBA00022553"/>
    </source>
</evidence>
<keyword evidence="3 6" id="KW-0597">Phosphoprotein</keyword>
<dbReference type="InterPro" id="IPR036890">
    <property type="entry name" value="HATPase_C_sf"/>
</dbReference>
<evidence type="ECO:0000256" key="5">
    <source>
        <dbReference type="ARBA" id="ARBA00022777"/>
    </source>
</evidence>
<accession>A0ABR0T4B1</accession>
<dbReference type="Proteomes" id="UP001341245">
    <property type="component" value="Unassembled WGS sequence"/>
</dbReference>
<dbReference type="SUPFAM" id="SSF55874">
    <property type="entry name" value="ATPase domain of HSP90 chaperone/DNA topoisomerase II/histidine kinase"/>
    <property type="match status" value="1"/>
</dbReference>
<dbReference type="InterPro" id="IPR005467">
    <property type="entry name" value="His_kinase_dom"/>
</dbReference>
<evidence type="ECO:0000256" key="1">
    <source>
        <dbReference type="ARBA" id="ARBA00000085"/>
    </source>
</evidence>
<dbReference type="Gene3D" id="1.10.287.130">
    <property type="match status" value="1"/>
</dbReference>
<dbReference type="InterPro" id="IPR036097">
    <property type="entry name" value="HisK_dim/P_sf"/>
</dbReference>
<dbReference type="SUPFAM" id="SSF55781">
    <property type="entry name" value="GAF domain-like"/>
    <property type="match status" value="1"/>
</dbReference>
<feature type="compositionally biased region" description="Polar residues" evidence="7">
    <location>
        <begin position="273"/>
        <end position="286"/>
    </location>
</feature>
<dbReference type="Pfam" id="PF00072">
    <property type="entry name" value="Response_reg"/>
    <property type="match status" value="1"/>
</dbReference>
<dbReference type="PROSITE" id="PS50110">
    <property type="entry name" value="RESPONSE_REGULATORY"/>
    <property type="match status" value="1"/>
</dbReference>
<feature type="region of interest" description="Disordered" evidence="7">
    <location>
        <begin position="273"/>
        <end position="309"/>
    </location>
</feature>
<evidence type="ECO:0000259" key="9">
    <source>
        <dbReference type="PROSITE" id="PS50110"/>
    </source>
</evidence>
<dbReference type="SMART" id="SM00388">
    <property type="entry name" value="HisKA"/>
    <property type="match status" value="1"/>
</dbReference>
<keyword evidence="4" id="KW-0808">Transferase</keyword>
<evidence type="ECO:0000256" key="7">
    <source>
        <dbReference type="SAM" id="MobiDB-lite"/>
    </source>
</evidence>
<protein>
    <recommendedName>
        <fullName evidence="2">histidine kinase</fullName>
        <ecNumber evidence="2">2.7.13.3</ecNumber>
    </recommendedName>
</protein>
<comment type="caution">
    <text evidence="10">The sequence shown here is derived from an EMBL/GenBank/DDBJ whole genome shotgun (WGS) entry which is preliminary data.</text>
</comment>
<dbReference type="SUPFAM" id="SSF47384">
    <property type="entry name" value="Homodimeric domain of signal transducing histidine kinase"/>
    <property type="match status" value="1"/>
</dbReference>
<proteinExistence type="predicted"/>
<comment type="catalytic activity">
    <reaction evidence="1">
        <text>ATP + protein L-histidine = ADP + protein N-phospho-L-histidine.</text>
        <dbReference type="EC" id="2.7.13.3"/>
    </reaction>
</comment>
<dbReference type="PANTHER" id="PTHR43047">
    <property type="entry name" value="TWO-COMPONENT HISTIDINE PROTEIN KINASE"/>
    <property type="match status" value="1"/>
</dbReference>
<dbReference type="SMART" id="SM00387">
    <property type="entry name" value="HATPase_c"/>
    <property type="match status" value="1"/>
</dbReference>
<organism evidence="10 11">
    <name type="scientific">Aureobasidium pullulans</name>
    <name type="common">Black yeast</name>
    <name type="synonym">Pullularia pullulans</name>
    <dbReference type="NCBI Taxonomy" id="5580"/>
    <lineage>
        <taxon>Eukaryota</taxon>
        <taxon>Fungi</taxon>
        <taxon>Dikarya</taxon>
        <taxon>Ascomycota</taxon>
        <taxon>Pezizomycotina</taxon>
        <taxon>Dothideomycetes</taxon>
        <taxon>Dothideomycetidae</taxon>
        <taxon>Dothideales</taxon>
        <taxon>Saccotheciaceae</taxon>
        <taxon>Aureobasidium</taxon>
    </lineage>
</organism>
<sequence>MSTQASTDSVQEWLRLRALARYFAPYNITADDVNAEHSQPAPPSLAKSPLLTAVTQNGALRMNCDRAFVSLIDSSTQYILAEATRSISIRDANNFAHPQDALFLGVQNLNKEYGICPQSVAIFTDRTGRRAIHTHDVVADTTRYVIRDLRELDQYKHCPYVVGFPYMVSYAEVPVKSASGHILGTYCVMDNKIRDDFFDDSTINILNDIAACITEQLELHAIKQESGRGVQMMRGLSEFIESRRSRADSIHDNSRKGSLNSTTDYFEIQQQLPEATSSSTSLNSEKQTPDDATVQATTPPTPSEVLFSLPSPGVCEPALDMTRKPLTGCRTMKDIYSGAAHLIRDAIDIEGLVFLHGSTDDARTSLTQSLSNPALTDDAPGRSATSSLCEVLGSSVVPGGCNLGTFQQPLIIHDTSLHHLIRRFPRGCVFVSDAKDNPLFEKEGAFIAQTYSQQTSSSIVQVSGELQALIRKARSLIFLPLWDSTQEKFIVGMLGWTSDPTRVLAEQDMTCLSAFGNTFMTEIARTEMTELARAKSDFLSSISHELRSPLHGIHAAVDLLQDPEHESKAELVEMIQSCSSTLLDTLNHVLDFSRVSKLTDVKVETHPLSSAENSDISYNAFGDMSQEYLCDLVLSVVEGVHFGQASRQATFDKLQNTIGNHAAKSNVSSDAMLLGSASDKNPLSQTSDAVAVYVNIESRSDWCMMVCAGAWKRLVMNLFANALKYTEQGFVEVSLKVVTHPIDPAKRCAHLTVSDTGIGMSPEFLERSLYLPFVQENPIADGTGLGLSIVKKIVEDLQGTIEVQSTQGVGTRFDVLIPVPDHDASEEARPMGGQRLDPNATLRGRTICLLSSSGMHADTATQTELQLRRTTTMQSYVRSVAESWFGMSVIISESLESIDADIVMAEEMRLVSLITANPDVLNKLSGQRIILVDALPSHHPNKLRLPSSTGNLAYPLSPKALVRAFTASLASDIQPHGPTLTPDLLLRPLPPMQVQEETITDESSSQCQSQSLKNIAKDTPQNQSPAPGPEKPRHDQQHFLLVDDNAINLRLLSTFMKKLGYTSETAVNGLEAFEKFKASSSRFTTILMDISMPVMNGYESSRAIRSHEKILAETDGRTKAVRIIALTGLGSEASKQEAKLSGIDEFYTKPVKFDALKELLQN</sequence>
<feature type="domain" description="Response regulatory" evidence="9">
    <location>
        <begin position="1038"/>
        <end position="1162"/>
    </location>
</feature>
<dbReference type="InterPro" id="IPR001789">
    <property type="entry name" value="Sig_transdc_resp-reg_receiver"/>
</dbReference>
<dbReference type="Pfam" id="PF00512">
    <property type="entry name" value="HisKA"/>
    <property type="match status" value="1"/>
</dbReference>
<dbReference type="CDD" id="cd00082">
    <property type="entry name" value="HisKA"/>
    <property type="match status" value="1"/>
</dbReference>
<dbReference type="InterPro" id="IPR004358">
    <property type="entry name" value="Sig_transdc_His_kin-like_C"/>
</dbReference>
<dbReference type="Gene3D" id="3.30.565.10">
    <property type="entry name" value="Histidine kinase-like ATPase, C-terminal domain"/>
    <property type="match status" value="1"/>
</dbReference>
<dbReference type="Pfam" id="PF02518">
    <property type="entry name" value="HATPase_c"/>
    <property type="match status" value="1"/>
</dbReference>
<dbReference type="InterPro" id="IPR029016">
    <property type="entry name" value="GAF-like_dom_sf"/>
</dbReference>
<dbReference type="InterPro" id="IPR003661">
    <property type="entry name" value="HisK_dim/P_dom"/>
</dbReference>
<dbReference type="Gene3D" id="3.30.450.40">
    <property type="match status" value="1"/>
</dbReference>
<evidence type="ECO:0000313" key="11">
    <source>
        <dbReference type="Proteomes" id="UP001341245"/>
    </source>
</evidence>
<feature type="domain" description="Histidine kinase" evidence="8">
    <location>
        <begin position="541"/>
        <end position="821"/>
    </location>
</feature>
<dbReference type="CDD" id="cd17546">
    <property type="entry name" value="REC_hyHK_CKI1_RcsC-like"/>
    <property type="match status" value="1"/>
</dbReference>
<dbReference type="EMBL" id="JASGXD010000027">
    <property type="protein sequence ID" value="KAK5999308.1"/>
    <property type="molecule type" value="Genomic_DNA"/>
</dbReference>
<feature type="region of interest" description="Disordered" evidence="7">
    <location>
        <begin position="996"/>
        <end position="1034"/>
    </location>
</feature>
<evidence type="ECO:0000256" key="6">
    <source>
        <dbReference type="PROSITE-ProRule" id="PRU00169"/>
    </source>
</evidence>
<dbReference type="SUPFAM" id="SSF52172">
    <property type="entry name" value="CheY-like"/>
    <property type="match status" value="1"/>
</dbReference>
<evidence type="ECO:0000256" key="2">
    <source>
        <dbReference type="ARBA" id="ARBA00012438"/>
    </source>
</evidence>
<evidence type="ECO:0000256" key="4">
    <source>
        <dbReference type="ARBA" id="ARBA00022679"/>
    </source>
</evidence>
<gene>
    <name evidence="10" type="ORF">QM012_005583</name>
</gene>
<evidence type="ECO:0000313" key="10">
    <source>
        <dbReference type="EMBL" id="KAK5999308.1"/>
    </source>
</evidence>
<dbReference type="InterPro" id="IPR003594">
    <property type="entry name" value="HATPase_dom"/>
</dbReference>